<dbReference type="Pfam" id="PF05553">
    <property type="entry name" value="DUF761"/>
    <property type="match status" value="1"/>
</dbReference>
<comment type="caution">
    <text evidence="2">The sequence shown here is derived from an EMBL/GenBank/DDBJ whole genome shotgun (WGS) entry which is preliminary data.</text>
</comment>
<protein>
    <submittedName>
        <fullName evidence="2">Uncharacterized protein</fullName>
    </submittedName>
</protein>
<evidence type="ECO:0000313" key="2">
    <source>
        <dbReference type="EMBL" id="KAG6749820.1"/>
    </source>
</evidence>
<keyword evidence="3" id="KW-1185">Reference proteome</keyword>
<dbReference type="PANTHER" id="PTHR36378:SF1">
    <property type="entry name" value="COTTON FIBER PROTEIN"/>
    <property type="match status" value="1"/>
</dbReference>
<dbReference type="EMBL" id="JAAWWB010000027">
    <property type="protein sequence ID" value="KAG6749820.1"/>
    <property type="molecule type" value="Genomic_DNA"/>
</dbReference>
<feature type="compositionally biased region" description="Low complexity" evidence="1">
    <location>
        <begin position="135"/>
        <end position="145"/>
    </location>
</feature>
<name>A0A8X7YGW3_POPTO</name>
<feature type="region of interest" description="Disordered" evidence="1">
    <location>
        <begin position="124"/>
        <end position="173"/>
    </location>
</feature>
<evidence type="ECO:0000313" key="3">
    <source>
        <dbReference type="Proteomes" id="UP000886885"/>
    </source>
</evidence>
<reference evidence="2" key="1">
    <citation type="journal article" date="2020" name="bioRxiv">
        <title>Hybrid origin of Populus tomentosa Carr. identified through genome sequencing and phylogenomic analysis.</title>
        <authorList>
            <person name="An X."/>
            <person name="Gao K."/>
            <person name="Chen Z."/>
            <person name="Li J."/>
            <person name="Yang X."/>
            <person name="Yang X."/>
            <person name="Zhou J."/>
            <person name="Guo T."/>
            <person name="Zhao T."/>
            <person name="Huang S."/>
            <person name="Miao D."/>
            <person name="Khan W.U."/>
            <person name="Rao P."/>
            <person name="Ye M."/>
            <person name="Lei B."/>
            <person name="Liao W."/>
            <person name="Wang J."/>
            <person name="Ji L."/>
            <person name="Li Y."/>
            <person name="Guo B."/>
            <person name="Mustafa N.S."/>
            <person name="Li S."/>
            <person name="Yun Q."/>
            <person name="Keller S.R."/>
            <person name="Mao J."/>
            <person name="Zhang R."/>
            <person name="Strauss S.H."/>
        </authorList>
    </citation>
    <scope>NUCLEOTIDE SEQUENCE</scope>
    <source>
        <strain evidence="2">GM15</strain>
        <tissue evidence="2">Leaf</tissue>
    </source>
</reference>
<dbReference type="PANTHER" id="PTHR36378">
    <property type="entry name" value="COTTON FIBER PROTEIN"/>
    <property type="match status" value="1"/>
</dbReference>
<evidence type="ECO:0000256" key="1">
    <source>
        <dbReference type="SAM" id="MobiDB-lite"/>
    </source>
</evidence>
<feature type="compositionally biased region" description="Acidic residues" evidence="1">
    <location>
        <begin position="154"/>
        <end position="167"/>
    </location>
</feature>
<gene>
    <name evidence="2" type="ORF">POTOM_046890</name>
</gene>
<dbReference type="AlphaFoldDB" id="A0A8X7YGW3"/>
<dbReference type="OrthoDB" id="1926607at2759"/>
<organism evidence="2 3">
    <name type="scientific">Populus tomentosa</name>
    <name type="common">Chinese white poplar</name>
    <dbReference type="NCBI Taxonomy" id="118781"/>
    <lineage>
        <taxon>Eukaryota</taxon>
        <taxon>Viridiplantae</taxon>
        <taxon>Streptophyta</taxon>
        <taxon>Embryophyta</taxon>
        <taxon>Tracheophyta</taxon>
        <taxon>Spermatophyta</taxon>
        <taxon>Magnoliopsida</taxon>
        <taxon>eudicotyledons</taxon>
        <taxon>Gunneridae</taxon>
        <taxon>Pentapetalae</taxon>
        <taxon>rosids</taxon>
        <taxon>fabids</taxon>
        <taxon>Malpighiales</taxon>
        <taxon>Salicaceae</taxon>
        <taxon>Saliceae</taxon>
        <taxon>Populus</taxon>
    </lineage>
</organism>
<sequence length="205" mass="22875">MEHRSGAVIDIFSTVTDNGGRRDGVDPKPTKKKRSPMHILRVANYMLSLKSEKSKTAPTDAVSKWKKLLSSMRPLHINSNQSAQRSIGDRVLMAPLTISKEVVEQSKDVYAPSAASEDVEQFELFTPPWSPAPKSTGSSSGQTSQYASAQNLQELDDQSDGDDEDSYYDDKFGDEKIDMKAEEFIAKFYGQMKLQHKSSRDVRGH</sequence>
<dbReference type="Proteomes" id="UP000886885">
    <property type="component" value="Chromosome 14A"/>
</dbReference>
<dbReference type="InterPro" id="IPR008480">
    <property type="entry name" value="DUF761_pln"/>
</dbReference>
<feature type="region of interest" description="Disordered" evidence="1">
    <location>
        <begin position="15"/>
        <end position="34"/>
    </location>
</feature>
<feature type="compositionally biased region" description="Basic and acidic residues" evidence="1">
    <location>
        <begin position="19"/>
        <end position="29"/>
    </location>
</feature>
<proteinExistence type="predicted"/>
<accession>A0A8X7YGW3</accession>